<dbReference type="OrthoDB" id="5455290at2"/>
<gene>
    <name evidence="1" type="ORF">DesU5LDRAFT_3040</name>
</gene>
<organism evidence="1">
    <name type="scientific">Desulfovibrio sp. U5L</name>
    <dbReference type="NCBI Taxonomy" id="596152"/>
    <lineage>
        <taxon>Bacteria</taxon>
        <taxon>Pseudomonadati</taxon>
        <taxon>Thermodesulfobacteriota</taxon>
        <taxon>Desulfovibrionia</taxon>
        <taxon>Desulfovibrionales</taxon>
        <taxon>Desulfovibrionaceae</taxon>
        <taxon>Desulfovibrio</taxon>
    </lineage>
</organism>
<sequence>MTTTTMVSSVLTQETVLTQAEHHGLWHGVNLATRFNPPQVYMKDSVLFTFAPGTNKRDTRIRAVIQADYNPLIGQKVTLAFAADKAAIKKAKAIRGKGDVRMRLKDGHYNIQGDHTQCALKVAPLPAPETFALPIIDWVGTETVGYDPKDIKEFLGKDSTVQLAVHEDQIEQLGNSRGRYTLTAGMADRLIDRCPNQVFKSQVAFRFIGPNQSLRLGKRGDQYFLRVTNHIDMKVDLVVIEHLDVVAAN</sequence>
<protein>
    <submittedName>
        <fullName evidence="1">Uncharacterized protein</fullName>
    </submittedName>
</protein>
<reference evidence="1" key="1">
    <citation type="submission" date="2011-11" db="EMBL/GenBank/DDBJ databases">
        <title>Improved High-Quality Draft sequence of Desulfovibrio sp. U5L.</title>
        <authorList>
            <consortium name="US DOE Joint Genome Institute"/>
            <person name="Lucas S."/>
            <person name="Han J."/>
            <person name="Lapidus A."/>
            <person name="Cheng J.-F."/>
            <person name="Goodwin L."/>
            <person name="Pitluck S."/>
            <person name="Peters L."/>
            <person name="Ovchinnikova G."/>
            <person name="Held B."/>
            <person name="Detter J.C."/>
            <person name="Han C."/>
            <person name="Tapia R."/>
            <person name="Land M."/>
            <person name="Hauser L."/>
            <person name="Kyrpides N."/>
            <person name="Ivanova N."/>
            <person name="Pagani I."/>
            <person name="Gabster J."/>
            <person name="Walker C."/>
            <person name="Stolyar S."/>
            <person name="Stahl D."/>
            <person name="Arkin A."/>
            <person name="Dehal P."/>
            <person name="Hazen T."/>
            <person name="Woyke T."/>
        </authorList>
    </citation>
    <scope>NUCLEOTIDE SEQUENCE [LARGE SCALE GENOMIC DNA]</scope>
    <source>
        <strain evidence="1">U5L</strain>
    </source>
</reference>
<name>I2Q4H1_9BACT</name>
<accession>I2Q4H1</accession>
<proteinExistence type="predicted"/>
<dbReference type="STRING" id="596152.DesU5LDRAFT_3040"/>
<dbReference type="eggNOG" id="ENOG5031THC">
    <property type="taxonomic scope" value="Bacteria"/>
</dbReference>
<evidence type="ECO:0000313" key="1">
    <source>
        <dbReference type="EMBL" id="EIG54677.1"/>
    </source>
</evidence>
<dbReference type="EMBL" id="JH600068">
    <property type="protein sequence ID" value="EIG54677.1"/>
    <property type="molecule type" value="Genomic_DNA"/>
</dbReference>
<dbReference type="AlphaFoldDB" id="I2Q4H1"/>
<dbReference type="HOGENOM" id="CLU_1092933_0_0_7"/>